<accession>A0A926EQC3</accession>
<dbReference type="SMART" id="SM00388">
    <property type="entry name" value="HisKA"/>
    <property type="match status" value="1"/>
</dbReference>
<dbReference type="GO" id="GO:0000155">
    <property type="term" value="F:phosphorelay sensor kinase activity"/>
    <property type="evidence" value="ECO:0007669"/>
    <property type="project" value="InterPro"/>
</dbReference>
<sequence length="416" mass="46620">MKILTNKDIRRLFLGISAVIILFLVICLIFSQGIVKDFKVRMLGHDYGVAGYLLEHGTSPSDVSAAFKTGKTEGEISAGKNLLVSLGYETDINDKFLPDMDKLIFKYRLITILGSIIFGMSIITAFFIYFKRQQNMIEKAGFAINTFMRGDSTVRIDDDEEGSLYELFASINSMATSLNTYGGKEKHIKEFLKDTIADISHQLKTPLTALKMYNEIIQEESGNEETVKKFASKTESALGRIEVLIQNLLKVTRFDAGAILLNKKEENIESIIQKTVSSFETRAQIEQKSIVVNGSYDAFLYCDKDWMIEAIGNIIKNALDHMEAGGKIEIEWNESPLITKIIIKDNGNGIHPEDIHHIFKRFYRSSFSQDRQGIGLGLSLVKSIVEAHNGTVIVESTLGEGSIFTLDFLKTYKSVS</sequence>
<evidence type="ECO:0000256" key="4">
    <source>
        <dbReference type="ARBA" id="ARBA00022553"/>
    </source>
</evidence>
<dbReference type="InterPro" id="IPR004358">
    <property type="entry name" value="Sig_transdc_His_kin-like_C"/>
</dbReference>
<dbReference type="PROSITE" id="PS50109">
    <property type="entry name" value="HIS_KIN"/>
    <property type="match status" value="1"/>
</dbReference>
<name>A0A926EQC3_9FIRM</name>
<dbReference type="InterPro" id="IPR036097">
    <property type="entry name" value="HisK_dim/P_sf"/>
</dbReference>
<keyword evidence="8" id="KW-0472">Membrane</keyword>
<dbReference type="InterPro" id="IPR036890">
    <property type="entry name" value="HATPase_C_sf"/>
</dbReference>
<evidence type="ECO:0000256" key="6">
    <source>
        <dbReference type="ARBA" id="ARBA00022777"/>
    </source>
</evidence>
<gene>
    <name evidence="10" type="ORF">H8707_01125</name>
</gene>
<dbReference type="CDD" id="cd00082">
    <property type="entry name" value="HisKA"/>
    <property type="match status" value="1"/>
</dbReference>
<dbReference type="Proteomes" id="UP000601171">
    <property type="component" value="Unassembled WGS sequence"/>
</dbReference>
<organism evidence="10 11">
    <name type="scientific">Paratissierella segnis</name>
    <dbReference type="NCBI Taxonomy" id="2763679"/>
    <lineage>
        <taxon>Bacteria</taxon>
        <taxon>Bacillati</taxon>
        <taxon>Bacillota</taxon>
        <taxon>Tissierellia</taxon>
        <taxon>Tissierellales</taxon>
        <taxon>Tissierellaceae</taxon>
        <taxon>Paratissierella</taxon>
    </lineage>
</organism>
<dbReference type="EMBL" id="JACRTG010000003">
    <property type="protein sequence ID" value="MBC8586841.1"/>
    <property type="molecule type" value="Genomic_DNA"/>
</dbReference>
<evidence type="ECO:0000256" key="7">
    <source>
        <dbReference type="ARBA" id="ARBA00023012"/>
    </source>
</evidence>
<keyword evidence="8" id="KW-1133">Transmembrane helix</keyword>
<evidence type="ECO:0000256" key="3">
    <source>
        <dbReference type="ARBA" id="ARBA00012438"/>
    </source>
</evidence>
<evidence type="ECO:0000313" key="10">
    <source>
        <dbReference type="EMBL" id="MBC8586841.1"/>
    </source>
</evidence>
<evidence type="ECO:0000256" key="5">
    <source>
        <dbReference type="ARBA" id="ARBA00022679"/>
    </source>
</evidence>
<feature type="domain" description="Histidine kinase" evidence="9">
    <location>
        <begin position="198"/>
        <end position="412"/>
    </location>
</feature>
<keyword evidence="7" id="KW-0902">Two-component regulatory system</keyword>
<dbReference type="Gene3D" id="3.30.565.10">
    <property type="entry name" value="Histidine kinase-like ATPase, C-terminal domain"/>
    <property type="match status" value="1"/>
</dbReference>
<comment type="catalytic activity">
    <reaction evidence="1">
        <text>ATP + protein L-histidine = ADP + protein N-phospho-L-histidine.</text>
        <dbReference type="EC" id="2.7.13.3"/>
    </reaction>
</comment>
<dbReference type="EC" id="2.7.13.3" evidence="3"/>
<protein>
    <recommendedName>
        <fullName evidence="3">histidine kinase</fullName>
        <ecNumber evidence="3">2.7.13.3</ecNumber>
    </recommendedName>
</protein>
<evidence type="ECO:0000256" key="1">
    <source>
        <dbReference type="ARBA" id="ARBA00000085"/>
    </source>
</evidence>
<keyword evidence="8" id="KW-0812">Transmembrane</keyword>
<dbReference type="SMART" id="SM00387">
    <property type="entry name" value="HATPase_c"/>
    <property type="match status" value="1"/>
</dbReference>
<dbReference type="Pfam" id="PF00512">
    <property type="entry name" value="HisKA"/>
    <property type="match status" value="1"/>
</dbReference>
<dbReference type="GO" id="GO:0005886">
    <property type="term" value="C:plasma membrane"/>
    <property type="evidence" value="ECO:0007669"/>
    <property type="project" value="TreeGrafter"/>
</dbReference>
<keyword evidence="6 10" id="KW-0418">Kinase</keyword>
<evidence type="ECO:0000259" key="9">
    <source>
        <dbReference type="PROSITE" id="PS50109"/>
    </source>
</evidence>
<evidence type="ECO:0000256" key="2">
    <source>
        <dbReference type="ARBA" id="ARBA00004370"/>
    </source>
</evidence>
<dbReference type="GO" id="GO:0016036">
    <property type="term" value="P:cellular response to phosphate starvation"/>
    <property type="evidence" value="ECO:0007669"/>
    <property type="project" value="TreeGrafter"/>
</dbReference>
<dbReference type="AlphaFoldDB" id="A0A926EQC3"/>
<dbReference type="InterPro" id="IPR050351">
    <property type="entry name" value="BphY/WalK/GraS-like"/>
</dbReference>
<keyword evidence="5" id="KW-0808">Transferase</keyword>
<reference evidence="10" key="1">
    <citation type="submission" date="2020-08" db="EMBL/GenBank/DDBJ databases">
        <title>Genome public.</title>
        <authorList>
            <person name="Liu C."/>
            <person name="Sun Q."/>
        </authorList>
    </citation>
    <scope>NUCLEOTIDE SEQUENCE</scope>
    <source>
        <strain evidence="10">BX21</strain>
    </source>
</reference>
<keyword evidence="4" id="KW-0597">Phosphoprotein</keyword>
<dbReference type="Gene3D" id="1.10.287.130">
    <property type="match status" value="1"/>
</dbReference>
<comment type="caution">
    <text evidence="10">The sequence shown here is derived from an EMBL/GenBank/DDBJ whole genome shotgun (WGS) entry which is preliminary data.</text>
</comment>
<dbReference type="CDD" id="cd00075">
    <property type="entry name" value="HATPase"/>
    <property type="match status" value="1"/>
</dbReference>
<dbReference type="SUPFAM" id="SSF47384">
    <property type="entry name" value="Homodimeric domain of signal transducing histidine kinase"/>
    <property type="match status" value="1"/>
</dbReference>
<feature type="transmembrane region" description="Helical" evidence="8">
    <location>
        <begin position="12"/>
        <end position="35"/>
    </location>
</feature>
<dbReference type="PRINTS" id="PR00344">
    <property type="entry name" value="BCTRLSENSOR"/>
</dbReference>
<dbReference type="RefSeq" id="WP_262428307.1">
    <property type="nucleotide sequence ID" value="NZ_JACRTG010000003.1"/>
</dbReference>
<evidence type="ECO:0000313" key="11">
    <source>
        <dbReference type="Proteomes" id="UP000601171"/>
    </source>
</evidence>
<dbReference type="GO" id="GO:0004721">
    <property type="term" value="F:phosphoprotein phosphatase activity"/>
    <property type="evidence" value="ECO:0007669"/>
    <property type="project" value="TreeGrafter"/>
</dbReference>
<dbReference type="SUPFAM" id="SSF55874">
    <property type="entry name" value="ATPase domain of HSP90 chaperone/DNA topoisomerase II/histidine kinase"/>
    <property type="match status" value="1"/>
</dbReference>
<dbReference type="InterPro" id="IPR005467">
    <property type="entry name" value="His_kinase_dom"/>
</dbReference>
<dbReference type="InterPro" id="IPR003661">
    <property type="entry name" value="HisK_dim/P_dom"/>
</dbReference>
<dbReference type="Pfam" id="PF02518">
    <property type="entry name" value="HATPase_c"/>
    <property type="match status" value="1"/>
</dbReference>
<comment type="subcellular location">
    <subcellularLocation>
        <location evidence="2">Membrane</location>
    </subcellularLocation>
</comment>
<proteinExistence type="predicted"/>
<dbReference type="InterPro" id="IPR003594">
    <property type="entry name" value="HATPase_dom"/>
</dbReference>
<dbReference type="PANTHER" id="PTHR45453:SF1">
    <property type="entry name" value="PHOSPHATE REGULON SENSOR PROTEIN PHOR"/>
    <property type="match status" value="1"/>
</dbReference>
<keyword evidence="11" id="KW-1185">Reference proteome</keyword>
<dbReference type="PANTHER" id="PTHR45453">
    <property type="entry name" value="PHOSPHATE REGULON SENSOR PROTEIN PHOR"/>
    <property type="match status" value="1"/>
</dbReference>
<evidence type="ECO:0000256" key="8">
    <source>
        <dbReference type="SAM" id="Phobius"/>
    </source>
</evidence>
<feature type="transmembrane region" description="Helical" evidence="8">
    <location>
        <begin position="107"/>
        <end position="130"/>
    </location>
</feature>